<sequence>MKRGPPAFALAIACAAAHAAEPAAPRVRFDASMLRNARGADVAPFESAVVVRAGLHDVEVMRNGDPLGRRGVRFEGDPVAPCFDGELVAWLGVSAARLTDAQRDRLAGGYCASIASLHPAASVRHDAGERTLDVSIPQALLATRSDAIDPATLDAGITAFRLGYAANLLHHETRDGPAAHRGSVRLDAGANIGAWRWRHRTMHAWGGTDAIASDVMSASLERDVSRFDASLTVGDFQASGLLLDSLALRGVRFQSDDRMLPASQSRPAPVIRGVADTNARIHVRQGGRLLFDTTVPPGPFDLADVQPQGQGGDLDVHVEEADGRRHSFRVPYWVMPGLLRAGRKRFGLTAGRLRGAETWEAPVVAGALEAGVRDRLTVRAGAQATSGHAEALLGVVFGARAGAMSIDRLHGHDAATRATFTTGVASRSTLQLSASHRPRAFRTLQDALAVRTPSPLRERRRIDATLHATSAKRRHGMRMTFVDRRWHGTRAAQRSAQLGWSVPARRNGAVLHATVEHAQGFMRATSNHATIALSFPLQVGEDRGSAHVHARHGPAHSVLQSGVSGAWNARTGWNLGVTQSRAMHGTTTTRNAALSHTGSAGRVDAGLSASPGLRQSSLTFDGSALVHPHGITFGPWLGDTIALVRAEHGVGTSLLQAPGIRLDRLGHAVVPHLTPYRRNRVGIDVRDASPDVAFDWTERDVIPRAGAIVDVPLSSAYRPTTFVRIVVDDGQAPPFGARLTDAAGITRARVGRDGIARIPDDGSEWFLEGDTRPCAITPASADALAVATCPGSAR</sequence>
<dbReference type="GO" id="GO:0009279">
    <property type="term" value="C:cell outer membrane"/>
    <property type="evidence" value="ECO:0007669"/>
    <property type="project" value="UniProtKB-SubCell"/>
</dbReference>
<dbReference type="InterPro" id="IPR042186">
    <property type="entry name" value="FimD_plug_dom"/>
</dbReference>
<evidence type="ECO:0000313" key="12">
    <source>
        <dbReference type="EMBL" id="KGQ20725.1"/>
    </source>
</evidence>
<dbReference type="Gene3D" id="2.60.40.3110">
    <property type="match status" value="1"/>
</dbReference>
<evidence type="ECO:0000256" key="6">
    <source>
        <dbReference type="ARBA" id="ARBA00022729"/>
    </source>
</evidence>
<evidence type="ECO:0000256" key="9">
    <source>
        <dbReference type="RuleBase" id="RU003884"/>
    </source>
</evidence>
<dbReference type="Pfam" id="PF13954">
    <property type="entry name" value="PapC_N"/>
    <property type="match status" value="1"/>
</dbReference>
<dbReference type="PATRIC" id="fig|1300345.3.peg.565"/>
<feature type="signal peptide" evidence="10">
    <location>
        <begin position="1"/>
        <end position="19"/>
    </location>
</feature>
<evidence type="ECO:0000256" key="3">
    <source>
        <dbReference type="ARBA" id="ARBA00022448"/>
    </source>
</evidence>
<dbReference type="PANTHER" id="PTHR30451:SF5">
    <property type="entry name" value="SLR0019 PROTEIN"/>
    <property type="match status" value="1"/>
</dbReference>
<dbReference type="RefSeq" id="WP_036165380.1">
    <property type="nucleotide sequence ID" value="NZ_JRKJ01000002.1"/>
</dbReference>
<feature type="domain" description="PapC N-terminal" evidence="11">
    <location>
        <begin position="29"/>
        <end position="167"/>
    </location>
</feature>
<keyword evidence="4" id="KW-1134">Transmembrane beta strand</keyword>
<comment type="subcellular location">
    <subcellularLocation>
        <location evidence="1 9">Cell outer membrane</location>
        <topology evidence="1 9">Multi-pass membrane protein</topology>
    </subcellularLocation>
</comment>
<dbReference type="InterPro" id="IPR000015">
    <property type="entry name" value="Fimb_usher"/>
</dbReference>
<dbReference type="SUPFAM" id="SSF141729">
    <property type="entry name" value="FimD N-terminal domain-like"/>
    <property type="match status" value="1"/>
</dbReference>
<keyword evidence="13" id="KW-1185">Reference proteome</keyword>
<evidence type="ECO:0000256" key="10">
    <source>
        <dbReference type="SAM" id="SignalP"/>
    </source>
</evidence>
<comment type="caution">
    <text evidence="12">The sequence shown here is derived from an EMBL/GenBank/DDBJ whole genome shotgun (WGS) entry which is preliminary data.</text>
</comment>
<dbReference type="Pfam" id="PF00577">
    <property type="entry name" value="Usher"/>
    <property type="match status" value="1"/>
</dbReference>
<dbReference type="EMBL" id="JRKJ01000002">
    <property type="protein sequence ID" value="KGQ20725.1"/>
    <property type="molecule type" value="Genomic_DNA"/>
</dbReference>
<dbReference type="GO" id="GO:0015473">
    <property type="term" value="F:fimbrial usher porin activity"/>
    <property type="evidence" value="ECO:0007669"/>
    <property type="project" value="InterPro"/>
</dbReference>
<dbReference type="OrthoDB" id="6554712at2"/>
<evidence type="ECO:0000256" key="4">
    <source>
        <dbReference type="ARBA" id="ARBA00022452"/>
    </source>
</evidence>
<dbReference type="Gene3D" id="2.60.40.2610">
    <property type="entry name" value="Outer membrane usher protein FimD, plug domain"/>
    <property type="match status" value="1"/>
</dbReference>
<evidence type="ECO:0000256" key="1">
    <source>
        <dbReference type="ARBA" id="ARBA00004571"/>
    </source>
</evidence>
<dbReference type="InterPro" id="IPR025885">
    <property type="entry name" value="PapC_N"/>
</dbReference>
<dbReference type="STRING" id="1300345.LF41_1264"/>
<organism evidence="12 13">
    <name type="scientific">Lysobacter dokdonensis DS-58</name>
    <dbReference type="NCBI Taxonomy" id="1300345"/>
    <lineage>
        <taxon>Bacteria</taxon>
        <taxon>Pseudomonadati</taxon>
        <taxon>Pseudomonadota</taxon>
        <taxon>Gammaproteobacteria</taxon>
        <taxon>Lysobacterales</taxon>
        <taxon>Lysobacteraceae</taxon>
        <taxon>Noviluteimonas</taxon>
    </lineage>
</organism>
<protein>
    <submittedName>
        <fullName evidence="12">Fimbrial biogenesis outer membrane usher protein</fullName>
    </submittedName>
</protein>
<keyword evidence="8 9" id="KW-0998">Cell outer membrane</keyword>
<evidence type="ECO:0000313" key="13">
    <source>
        <dbReference type="Proteomes" id="UP000030518"/>
    </source>
</evidence>
<keyword evidence="7 9" id="KW-0472">Membrane</keyword>
<dbReference type="PROSITE" id="PS01151">
    <property type="entry name" value="FIMBRIAL_USHER"/>
    <property type="match status" value="1"/>
</dbReference>
<feature type="chain" id="PRO_5002007787" evidence="10">
    <location>
        <begin position="20"/>
        <end position="794"/>
    </location>
</feature>
<dbReference type="Gene3D" id="3.10.20.410">
    <property type="match status" value="1"/>
</dbReference>
<dbReference type="PANTHER" id="PTHR30451">
    <property type="entry name" value="OUTER MEMBRANE USHER PROTEIN"/>
    <property type="match status" value="1"/>
</dbReference>
<dbReference type="Proteomes" id="UP000030518">
    <property type="component" value="Unassembled WGS sequence"/>
</dbReference>
<dbReference type="InterPro" id="IPR018030">
    <property type="entry name" value="Fimbrial_membr_usher_CS"/>
</dbReference>
<accession>A0A0A2WR14</accession>
<keyword evidence="9" id="KW-1029">Fimbrium biogenesis</keyword>
<keyword evidence="5 9" id="KW-0812">Transmembrane</keyword>
<dbReference type="AlphaFoldDB" id="A0A0A2WR14"/>
<reference evidence="12 13" key="1">
    <citation type="submission" date="2014-09" db="EMBL/GenBank/DDBJ databases">
        <title>Genome sequences of Lysobacter dokdonensis DS-58.</title>
        <authorList>
            <person name="Kim J.F."/>
            <person name="Kwak M.-J."/>
        </authorList>
    </citation>
    <scope>NUCLEOTIDE SEQUENCE [LARGE SCALE GENOMIC DNA]</scope>
    <source>
        <strain evidence="12 13">DS-58</strain>
    </source>
</reference>
<evidence type="ECO:0000256" key="7">
    <source>
        <dbReference type="ARBA" id="ARBA00023136"/>
    </source>
</evidence>
<gene>
    <name evidence="12" type="ORF">LF41_1264</name>
</gene>
<dbReference type="GO" id="GO:0009297">
    <property type="term" value="P:pilus assembly"/>
    <property type="evidence" value="ECO:0007669"/>
    <property type="project" value="InterPro"/>
</dbReference>
<dbReference type="InterPro" id="IPR037224">
    <property type="entry name" value="PapC_N_sf"/>
</dbReference>
<keyword evidence="3 9" id="KW-0813">Transport</keyword>
<name>A0A0A2WR14_9GAMM</name>
<evidence type="ECO:0000256" key="5">
    <source>
        <dbReference type="ARBA" id="ARBA00022692"/>
    </source>
</evidence>
<dbReference type="eggNOG" id="COG3188">
    <property type="taxonomic scope" value="Bacteria"/>
</dbReference>
<proteinExistence type="inferred from homology"/>
<evidence type="ECO:0000259" key="11">
    <source>
        <dbReference type="Pfam" id="PF13954"/>
    </source>
</evidence>
<comment type="similarity">
    <text evidence="2 9">Belongs to the fimbrial export usher family.</text>
</comment>
<evidence type="ECO:0000256" key="8">
    <source>
        <dbReference type="ARBA" id="ARBA00023237"/>
    </source>
</evidence>
<evidence type="ECO:0000256" key="2">
    <source>
        <dbReference type="ARBA" id="ARBA00008064"/>
    </source>
</evidence>
<keyword evidence="6 10" id="KW-0732">Signal</keyword>